<dbReference type="InterPro" id="IPR036291">
    <property type="entry name" value="NAD(P)-bd_dom_sf"/>
</dbReference>
<sequence>MPALDFSGPDWLMVGASGMVGRLMRGAWADDPGIAARLVAQLRRDRPAGERVLYWSPLDGIAPLERHARGDGPPAALIMLAGVIPAPMVDYSVNVSLAVACLEAARAVGCERVLIASSAAVYGPADAPLPESAPCRPVSTYGASKLAMERACAPWRAAGMDVCCLRIGNVVGADALLRNARAGGPVRVDRFADGAGPVRPYIGPESLSRILGTLATWPAPLPDTLNVAAPQPLGMEEIAEAARLDWRWADAPAQAVRRVTLDTAQLEAFHAFDPDECSAKGMVAQFRRAGQAP</sequence>
<keyword evidence="8" id="KW-1185">Reference proteome</keyword>
<dbReference type="EMBL" id="RAPE01000001">
    <property type="protein sequence ID" value="RKF16720.1"/>
    <property type="molecule type" value="Genomic_DNA"/>
</dbReference>
<dbReference type="RefSeq" id="WP_121163999.1">
    <property type="nucleotide sequence ID" value="NZ_RAPE01000001.1"/>
</dbReference>
<organism evidence="7 8">
    <name type="scientific">Roseovarius spongiae</name>
    <dbReference type="NCBI Taxonomy" id="2320272"/>
    <lineage>
        <taxon>Bacteria</taxon>
        <taxon>Pseudomonadati</taxon>
        <taxon>Pseudomonadota</taxon>
        <taxon>Alphaproteobacteria</taxon>
        <taxon>Rhodobacterales</taxon>
        <taxon>Roseobacteraceae</taxon>
        <taxon>Roseovarius</taxon>
    </lineage>
</organism>
<evidence type="ECO:0000313" key="7">
    <source>
        <dbReference type="EMBL" id="RKF16720.1"/>
    </source>
</evidence>
<evidence type="ECO:0000256" key="4">
    <source>
        <dbReference type="ARBA" id="ARBA00031367"/>
    </source>
</evidence>
<dbReference type="PANTHER" id="PTHR43725">
    <property type="entry name" value="UDP-GLUCOSE 4-EPIMERASE"/>
    <property type="match status" value="1"/>
</dbReference>
<evidence type="ECO:0000256" key="1">
    <source>
        <dbReference type="ARBA" id="ARBA00004947"/>
    </source>
</evidence>
<evidence type="ECO:0000256" key="2">
    <source>
        <dbReference type="ARBA" id="ARBA00007637"/>
    </source>
</evidence>
<dbReference type="OrthoDB" id="7687386at2"/>
<dbReference type="InterPro" id="IPR001509">
    <property type="entry name" value="Epimerase_deHydtase"/>
</dbReference>
<evidence type="ECO:0000313" key="8">
    <source>
        <dbReference type="Proteomes" id="UP000281128"/>
    </source>
</evidence>
<dbReference type="Gene3D" id="3.40.50.720">
    <property type="entry name" value="NAD(P)-binding Rossmann-like Domain"/>
    <property type="match status" value="1"/>
</dbReference>
<comment type="similarity">
    <text evidence="2">Belongs to the NAD(P)-dependent epimerase/dehydratase family.</text>
</comment>
<dbReference type="AlphaFoldDB" id="A0A3A8B024"/>
<evidence type="ECO:0000259" key="6">
    <source>
        <dbReference type="Pfam" id="PF01370"/>
    </source>
</evidence>
<evidence type="ECO:0000256" key="5">
    <source>
        <dbReference type="ARBA" id="ARBA00033067"/>
    </source>
</evidence>
<feature type="domain" description="NAD-dependent epimerase/dehydratase" evidence="6">
    <location>
        <begin position="11"/>
        <end position="174"/>
    </location>
</feature>
<accession>A0A3A8B024</accession>
<evidence type="ECO:0000256" key="3">
    <source>
        <dbReference type="ARBA" id="ARBA00018569"/>
    </source>
</evidence>
<comment type="caution">
    <text evidence="7">The sequence shown here is derived from an EMBL/GenBank/DDBJ whole genome shotgun (WGS) entry which is preliminary data.</text>
</comment>
<reference evidence="7 8" key="1">
    <citation type="submission" date="2018-09" db="EMBL/GenBank/DDBJ databases">
        <title>Roseovarius spongiae sp. nov., isolated from a marine sponge.</title>
        <authorList>
            <person name="Zhuang L."/>
            <person name="Luo L."/>
        </authorList>
    </citation>
    <scope>NUCLEOTIDE SEQUENCE [LARGE SCALE GENOMIC DNA]</scope>
    <source>
        <strain evidence="7 8">HN-E21</strain>
    </source>
</reference>
<name>A0A3A8B024_9RHOB</name>
<dbReference type="SUPFAM" id="SSF51735">
    <property type="entry name" value="NAD(P)-binding Rossmann-fold domains"/>
    <property type="match status" value="1"/>
</dbReference>
<dbReference type="Pfam" id="PF01370">
    <property type="entry name" value="Epimerase"/>
    <property type="match status" value="1"/>
</dbReference>
<protein>
    <recommendedName>
        <fullName evidence="3">UDP-glucose 4-epimerase</fullName>
    </recommendedName>
    <alternativeName>
        <fullName evidence="5">Galactowaldenase</fullName>
    </alternativeName>
    <alternativeName>
        <fullName evidence="4">UDP-galactose 4-epimerase</fullName>
    </alternativeName>
</protein>
<dbReference type="PANTHER" id="PTHR43725:SF53">
    <property type="entry name" value="UDP-ARABINOSE 4-EPIMERASE 1"/>
    <property type="match status" value="1"/>
</dbReference>
<proteinExistence type="inferred from homology"/>
<dbReference type="Proteomes" id="UP000281128">
    <property type="component" value="Unassembled WGS sequence"/>
</dbReference>
<dbReference type="CDD" id="cd08946">
    <property type="entry name" value="SDR_e"/>
    <property type="match status" value="1"/>
</dbReference>
<comment type="pathway">
    <text evidence="1">Carbohydrate metabolism; galactose metabolism.</text>
</comment>
<gene>
    <name evidence="7" type="ORF">D6850_04055</name>
</gene>
<dbReference type="GO" id="GO:0033499">
    <property type="term" value="P:galactose catabolic process via UDP-galactose, Leloir pathway"/>
    <property type="evidence" value="ECO:0007669"/>
    <property type="project" value="TreeGrafter"/>
</dbReference>